<reference evidence="6 7" key="1">
    <citation type="submission" date="2014-09" db="EMBL/GenBank/DDBJ databases">
        <title>Complete Genome Sequence of the Embu Virus Strain SPAn 880.</title>
        <authorList>
            <person name="Ibrahim M.S."/>
            <person name="Antwerpen M.H."/>
            <person name="Georgi E."/>
            <person name="Vette P."/>
            <person name="Zoeller G."/>
            <person name="Meyer H."/>
        </authorList>
    </citation>
    <scope>NUCLEOTIDE SEQUENCE [LARGE SCALE GENOMIC DNA]</scope>
    <source>
        <strain evidence="6">SPAn880</strain>
    </source>
</reference>
<comment type="similarity">
    <text evidence="4">Belongs to the orthopoxvirus OPG058 family.</text>
</comment>
<dbReference type="EMBL" id="KM595078">
    <property type="protein sequence ID" value="AIT70662.1"/>
    <property type="molecule type" value="Genomic_DNA"/>
</dbReference>
<dbReference type="Proteomes" id="UP000121784">
    <property type="component" value="Segment"/>
</dbReference>
<evidence type="ECO:0000256" key="2">
    <source>
        <dbReference type="ARBA" id="ARBA00022518"/>
    </source>
</evidence>
<evidence type="ECO:0000256" key="4">
    <source>
        <dbReference type="ARBA" id="ARBA00034705"/>
    </source>
</evidence>
<name>A0A097IVM4_9POXV</name>
<evidence type="ECO:0000256" key="3">
    <source>
        <dbReference type="ARBA" id="ARBA00022562"/>
    </source>
</evidence>
<protein>
    <recommendedName>
        <fullName evidence="5">Protein OPG061</fullName>
    </recommendedName>
</protein>
<evidence type="ECO:0000313" key="7">
    <source>
        <dbReference type="Proteomes" id="UP000121784"/>
    </source>
</evidence>
<sequence>MKVIIICTVVSLFDLSIIDQIKRCKWYCLNIGAKIMFKIKYFGYIDKKKIKSNNFKKMLKKIDALVFYDVNHLSISITSLYTLINNNRFININLYFVKNNLFFDGICPHFNIVIKGNKKIIRKKLIKILNILLCINSKKNRKFLINYVLNNFNSIKSLLYVINLDNIWVKKMLRLFTLQKNFYNVLSYKELINCIIKLNSNTSMNEINNNFKSLVI</sequence>
<evidence type="ECO:0000256" key="5">
    <source>
        <dbReference type="ARBA" id="ARBA00034820"/>
    </source>
</evidence>
<dbReference type="Pfam" id="PF04708">
    <property type="entry name" value="Pox_F16"/>
    <property type="match status" value="1"/>
</dbReference>
<gene>
    <name evidence="6" type="primary">47</name>
</gene>
<dbReference type="GO" id="GO:0044196">
    <property type="term" value="C:host cell nucleolus"/>
    <property type="evidence" value="ECO:0007669"/>
    <property type="project" value="UniProtKB-SubCell"/>
</dbReference>
<keyword evidence="2" id="KW-0244">Early protein</keyword>
<evidence type="ECO:0000313" key="6">
    <source>
        <dbReference type="EMBL" id="AIT70662.1"/>
    </source>
</evidence>
<proteinExistence type="inferred from homology"/>
<organism evidence="6 7">
    <name type="scientific">Cotia virus</name>
    <dbReference type="NCBI Taxonomy" id="39444"/>
    <lineage>
        <taxon>Viruses</taxon>
        <taxon>Varidnaviria</taxon>
        <taxon>Bamfordvirae</taxon>
        <taxon>Nucleocytoviricota</taxon>
        <taxon>Pokkesviricetes</taxon>
        <taxon>Chitovirales</taxon>
        <taxon>Poxviridae</taxon>
        <taxon>Chordopoxvirinae</taxon>
        <taxon>Oryzopoxvirus</taxon>
        <taxon>Oryzopoxvirus cotia</taxon>
    </lineage>
</organism>
<accession>A0A097IVM4</accession>
<dbReference type="InterPro" id="IPR006798">
    <property type="entry name" value="Poxvirus_F16"/>
</dbReference>
<keyword evidence="3" id="KW-1048">Host nucleus</keyword>
<evidence type="ECO:0000256" key="1">
    <source>
        <dbReference type="ARBA" id="ARBA00004307"/>
    </source>
</evidence>
<comment type="subcellular location">
    <subcellularLocation>
        <location evidence="1">Host nucleus</location>
        <location evidence="1">Host nucleolus</location>
    </subcellularLocation>
</comment>